<dbReference type="AlphaFoldDB" id="G7QCB9"/>
<dbReference type="FunFam" id="3.30.420.10:FF:000045">
    <property type="entry name" value="3'-5' exonuclease DinG"/>
    <property type="match status" value="1"/>
</dbReference>
<evidence type="ECO:0000256" key="1">
    <source>
        <dbReference type="ARBA" id="ARBA00022722"/>
    </source>
</evidence>
<evidence type="ECO:0000313" key="8">
    <source>
        <dbReference type="Proteomes" id="UP000004662"/>
    </source>
</evidence>
<dbReference type="eggNOG" id="COG0847">
    <property type="taxonomic scope" value="Bacteria"/>
</dbReference>
<dbReference type="GO" id="GO:0008408">
    <property type="term" value="F:3'-5' exonuclease activity"/>
    <property type="evidence" value="ECO:0007669"/>
    <property type="project" value="TreeGrafter"/>
</dbReference>
<dbReference type="PANTHER" id="PTHR30231">
    <property type="entry name" value="DNA POLYMERASE III SUBUNIT EPSILON"/>
    <property type="match status" value="1"/>
</dbReference>
<evidence type="ECO:0000256" key="2">
    <source>
        <dbReference type="ARBA" id="ARBA00022801"/>
    </source>
</evidence>
<dbReference type="OrthoDB" id="5497329at2"/>
<keyword evidence="7" id="KW-0548">Nucleotidyltransferase</keyword>
<comment type="function">
    <text evidence="4">DNA polymerase III is a complex, multichain enzyme responsible for most of the replicative synthesis in bacteria. The epsilon subunit contain the editing function and is a proofreading 3'-5' exonuclease.</text>
</comment>
<keyword evidence="1" id="KW-0540">Nuclease</keyword>
<dbReference type="SMART" id="SM00479">
    <property type="entry name" value="EXOIII"/>
    <property type="match status" value="1"/>
</dbReference>
<evidence type="ECO:0000313" key="7">
    <source>
        <dbReference type="EMBL" id="EHJ46075.1"/>
    </source>
</evidence>
<dbReference type="InterPro" id="IPR013520">
    <property type="entry name" value="Ribonucl_H"/>
</dbReference>
<dbReference type="Gene3D" id="3.30.420.10">
    <property type="entry name" value="Ribonuclease H-like superfamily/Ribonuclease H"/>
    <property type="match status" value="1"/>
</dbReference>
<evidence type="ECO:0000256" key="5">
    <source>
        <dbReference type="ARBA" id="ARBA00026073"/>
    </source>
</evidence>
<keyword evidence="7" id="KW-0808">Transferase</keyword>
<evidence type="ECO:0000259" key="6">
    <source>
        <dbReference type="SMART" id="SM00479"/>
    </source>
</evidence>
<name>G7QCB9_9BACT</name>
<dbReference type="GO" id="GO:0005829">
    <property type="term" value="C:cytosol"/>
    <property type="evidence" value="ECO:0007669"/>
    <property type="project" value="TreeGrafter"/>
</dbReference>
<dbReference type="InterPro" id="IPR012337">
    <property type="entry name" value="RNaseH-like_sf"/>
</dbReference>
<dbReference type="RefSeq" id="WP_009179534.1">
    <property type="nucleotide sequence ID" value="NZ_CM001368.1"/>
</dbReference>
<comment type="subunit">
    <text evidence="5">DNA polymerase III contains a core (composed of alpha, epsilon and theta chains) that associates with a tau subunit. This core dimerizes to form the POLIII' complex. PolIII' associates with the gamma complex (composed of gamma, delta, delta', psi and chi chains) and with the beta chain to form the complete DNA polymerase III complex.</text>
</comment>
<gene>
    <name evidence="7" type="ORF">DFW101_0058</name>
</gene>
<dbReference type="SUPFAM" id="SSF53098">
    <property type="entry name" value="Ribonuclease H-like"/>
    <property type="match status" value="1"/>
</dbReference>
<dbReference type="HOGENOM" id="CLU_047806_9_0_7"/>
<dbReference type="GO" id="GO:0003677">
    <property type="term" value="F:DNA binding"/>
    <property type="evidence" value="ECO:0007669"/>
    <property type="project" value="InterPro"/>
</dbReference>
<organism evidence="7 8">
    <name type="scientific">Solidesulfovibrio carbinoliphilus subsp. oakridgensis</name>
    <dbReference type="NCBI Taxonomy" id="694327"/>
    <lineage>
        <taxon>Bacteria</taxon>
        <taxon>Pseudomonadati</taxon>
        <taxon>Thermodesulfobacteriota</taxon>
        <taxon>Desulfovibrionia</taxon>
        <taxon>Desulfovibrionales</taxon>
        <taxon>Desulfovibrionaceae</taxon>
        <taxon>Solidesulfovibrio</taxon>
    </lineage>
</organism>
<accession>G7QCB9</accession>
<keyword evidence="3" id="KW-0269">Exonuclease</keyword>
<reference evidence="8" key="1">
    <citation type="journal article" date="2015" name="Genome Announc.">
        <title>High-Quality Draft Genome Sequence of Desulfovibrio carbinoliphilus FW-101-2B, an Organic Acid-Oxidizing Sulfate-Reducing Bacterium Isolated from Uranium(VI)-Contaminated Groundwater.</title>
        <authorList>
            <person name="Ramsay B.D."/>
            <person name="Hwang C."/>
            <person name="Woo H.L."/>
            <person name="Carroll S.L."/>
            <person name="Lucas S."/>
            <person name="Han J."/>
            <person name="Lapidus A.L."/>
            <person name="Cheng J.F."/>
            <person name="Goodwin L.A."/>
            <person name="Pitluck S."/>
            <person name="Peters L."/>
            <person name="Chertkov O."/>
            <person name="Held B."/>
            <person name="Detter J.C."/>
            <person name="Han C.S."/>
            <person name="Tapia R."/>
            <person name="Land M.L."/>
            <person name="Hauser L.J."/>
            <person name="Kyrpides N.C."/>
            <person name="Ivanova N.N."/>
            <person name="Mikhailova N."/>
            <person name="Pagani I."/>
            <person name="Woyke T."/>
            <person name="Arkin A.P."/>
            <person name="Dehal P."/>
            <person name="Chivian D."/>
            <person name="Criddle C.S."/>
            <person name="Wu W."/>
            <person name="Chakraborty R."/>
            <person name="Hazen T.C."/>
            <person name="Fields M.W."/>
        </authorList>
    </citation>
    <scope>NUCLEOTIDE SEQUENCE [LARGE SCALE GENOMIC DNA]</scope>
    <source>
        <strain evidence="8">FW-101-2B</strain>
    </source>
</reference>
<dbReference type="GO" id="GO:0006260">
    <property type="term" value="P:DNA replication"/>
    <property type="evidence" value="ECO:0007669"/>
    <property type="project" value="InterPro"/>
</dbReference>
<dbReference type="STRING" id="694327.DFW101_0058"/>
<dbReference type="NCBIfam" id="TIGR00573">
    <property type="entry name" value="dnaq"/>
    <property type="match status" value="1"/>
</dbReference>
<dbReference type="CDD" id="cd06127">
    <property type="entry name" value="DEDDh"/>
    <property type="match status" value="1"/>
</dbReference>
<evidence type="ECO:0000256" key="3">
    <source>
        <dbReference type="ARBA" id="ARBA00022839"/>
    </source>
</evidence>
<dbReference type="Proteomes" id="UP000004662">
    <property type="component" value="Chromosome"/>
</dbReference>
<evidence type="ECO:0000256" key="4">
    <source>
        <dbReference type="ARBA" id="ARBA00025483"/>
    </source>
</evidence>
<proteinExistence type="predicted"/>
<dbReference type="InterPro" id="IPR006054">
    <property type="entry name" value="DnaQ"/>
</dbReference>
<dbReference type="EMBL" id="CM001368">
    <property type="protein sequence ID" value="EHJ46075.1"/>
    <property type="molecule type" value="Genomic_DNA"/>
</dbReference>
<keyword evidence="2" id="KW-0378">Hydrolase</keyword>
<dbReference type="Pfam" id="PF00929">
    <property type="entry name" value="RNase_T"/>
    <property type="match status" value="1"/>
</dbReference>
<dbReference type="GO" id="GO:0003887">
    <property type="term" value="F:DNA-directed DNA polymerase activity"/>
    <property type="evidence" value="ECO:0007669"/>
    <property type="project" value="UniProtKB-EC"/>
</dbReference>
<dbReference type="PANTHER" id="PTHR30231:SF4">
    <property type="entry name" value="PROTEIN NEN2"/>
    <property type="match status" value="1"/>
</dbReference>
<feature type="domain" description="Exonuclease" evidence="6">
    <location>
        <begin position="48"/>
        <end position="231"/>
    </location>
</feature>
<sequence>MTWPARLARRLPGRWAGLFAANDPAPALAAHRRAQAGRDPAAGLADLDFVAVDTELTGFDPRRHALVSIGAVRLRGLSILPGEAFYTLVRPPAAVPRDATLIHRLTGAALADAPPVAEALAAFLDFLGPAVVVGHHVDLDMGFLNAAARRHMGGELAAPCIDTLRLAMALEEKRLAVAGGAGGPDGFERVDYRLPALCRRYGLPGFAAHDARADALATAYLFLYLARHCGRARPLTLSGLWRAGRLWWR</sequence>
<protein>
    <submittedName>
        <fullName evidence="7">DNA polymerase III, epsilon subunit</fullName>
        <ecNumber evidence="7">2.7.7.7</ecNumber>
    </submittedName>
</protein>
<dbReference type="EC" id="2.7.7.7" evidence="7"/>
<dbReference type="InterPro" id="IPR036397">
    <property type="entry name" value="RNaseH_sf"/>
</dbReference>
<keyword evidence="8" id="KW-1185">Reference proteome</keyword>